<accession>A0A5N5K6I6</accession>
<dbReference type="AlphaFoldDB" id="A0A5N5K6I6"/>
<feature type="compositionally biased region" description="Low complexity" evidence="1">
    <location>
        <begin position="47"/>
        <end position="60"/>
    </location>
</feature>
<sequence>MCSQTASRSGFALLESIRHHLLGDEPVLEINNGINAHQGLSHIDNWSEPSSLSSPDSLLSEVDDESPKSKRRAYRFDSLCAARAIGFPDPSSNSGDEDAEDGYDVAGSGDERFTGDSTTAPVSRRGPITFFLQEQYRCCAVFITLSHAF</sequence>
<feature type="region of interest" description="Disordered" evidence="1">
    <location>
        <begin position="45"/>
        <end position="71"/>
    </location>
</feature>
<organism evidence="2 3">
    <name type="scientific">Salix brachista</name>
    <dbReference type="NCBI Taxonomy" id="2182728"/>
    <lineage>
        <taxon>Eukaryota</taxon>
        <taxon>Viridiplantae</taxon>
        <taxon>Streptophyta</taxon>
        <taxon>Embryophyta</taxon>
        <taxon>Tracheophyta</taxon>
        <taxon>Spermatophyta</taxon>
        <taxon>Magnoliopsida</taxon>
        <taxon>eudicotyledons</taxon>
        <taxon>Gunneridae</taxon>
        <taxon>Pentapetalae</taxon>
        <taxon>rosids</taxon>
        <taxon>fabids</taxon>
        <taxon>Malpighiales</taxon>
        <taxon>Salicaceae</taxon>
        <taxon>Saliceae</taxon>
        <taxon>Salix</taxon>
    </lineage>
</organism>
<evidence type="ECO:0000256" key="1">
    <source>
        <dbReference type="SAM" id="MobiDB-lite"/>
    </source>
</evidence>
<dbReference type="Proteomes" id="UP000326939">
    <property type="component" value="Chromosome 14"/>
</dbReference>
<evidence type="ECO:0000313" key="3">
    <source>
        <dbReference type="Proteomes" id="UP000326939"/>
    </source>
</evidence>
<dbReference type="EMBL" id="VDCV01000014">
    <property type="protein sequence ID" value="KAB5526832.1"/>
    <property type="molecule type" value="Genomic_DNA"/>
</dbReference>
<feature type="region of interest" description="Disordered" evidence="1">
    <location>
        <begin position="85"/>
        <end position="119"/>
    </location>
</feature>
<reference evidence="3" key="1">
    <citation type="journal article" date="2019" name="Gigascience">
        <title>De novo genome assembly of the endangered Acer yangbiense, a plant species with extremely small populations endemic to Yunnan Province, China.</title>
        <authorList>
            <person name="Yang J."/>
            <person name="Wariss H.M."/>
            <person name="Tao L."/>
            <person name="Zhang R."/>
            <person name="Yun Q."/>
            <person name="Hollingsworth P."/>
            <person name="Dao Z."/>
            <person name="Luo G."/>
            <person name="Guo H."/>
            <person name="Ma Y."/>
            <person name="Sun W."/>
        </authorList>
    </citation>
    <scope>NUCLEOTIDE SEQUENCE [LARGE SCALE GENOMIC DNA]</scope>
    <source>
        <strain evidence="3">cv. br00</strain>
    </source>
</reference>
<comment type="caution">
    <text evidence="2">The sequence shown here is derived from an EMBL/GenBank/DDBJ whole genome shotgun (WGS) entry which is preliminary data.</text>
</comment>
<gene>
    <name evidence="2" type="ORF">DKX38_020679</name>
</gene>
<name>A0A5N5K6I6_9ROSI</name>
<keyword evidence="3" id="KW-1185">Reference proteome</keyword>
<evidence type="ECO:0000313" key="2">
    <source>
        <dbReference type="EMBL" id="KAB5526832.1"/>
    </source>
</evidence>
<protein>
    <submittedName>
        <fullName evidence="2">Uncharacterized protein</fullName>
    </submittedName>
</protein>
<proteinExistence type="predicted"/>